<feature type="compositionally biased region" description="Basic residues" evidence="1">
    <location>
        <begin position="29"/>
        <end position="41"/>
    </location>
</feature>
<dbReference type="Proteomes" id="UP000827549">
    <property type="component" value="Chromosome 2"/>
</dbReference>
<evidence type="ECO:0000313" key="3">
    <source>
        <dbReference type="Proteomes" id="UP000827549"/>
    </source>
</evidence>
<evidence type="ECO:0000313" key="2">
    <source>
        <dbReference type="EMBL" id="WOO79760.1"/>
    </source>
</evidence>
<feature type="region of interest" description="Disordered" evidence="1">
    <location>
        <begin position="338"/>
        <end position="361"/>
    </location>
</feature>
<dbReference type="AlphaFoldDB" id="A0AAF0Y3Z0"/>
<feature type="compositionally biased region" description="Acidic residues" evidence="1">
    <location>
        <begin position="342"/>
        <end position="361"/>
    </location>
</feature>
<feature type="compositionally biased region" description="Basic residues" evidence="1">
    <location>
        <begin position="1"/>
        <end position="11"/>
    </location>
</feature>
<protein>
    <submittedName>
        <fullName evidence="2">Uncharacterized protein</fullName>
    </submittedName>
</protein>
<organism evidence="2 3">
    <name type="scientific">Vanrija pseudolonga</name>
    <dbReference type="NCBI Taxonomy" id="143232"/>
    <lineage>
        <taxon>Eukaryota</taxon>
        <taxon>Fungi</taxon>
        <taxon>Dikarya</taxon>
        <taxon>Basidiomycota</taxon>
        <taxon>Agaricomycotina</taxon>
        <taxon>Tremellomycetes</taxon>
        <taxon>Trichosporonales</taxon>
        <taxon>Trichosporonaceae</taxon>
        <taxon>Vanrija</taxon>
    </lineage>
</organism>
<evidence type="ECO:0000256" key="1">
    <source>
        <dbReference type="SAM" id="MobiDB-lite"/>
    </source>
</evidence>
<dbReference type="RefSeq" id="XP_062625792.1">
    <property type="nucleotide sequence ID" value="XM_062769808.1"/>
</dbReference>
<feature type="region of interest" description="Disordered" evidence="1">
    <location>
        <begin position="1"/>
        <end position="50"/>
    </location>
</feature>
<dbReference type="GeneID" id="87806522"/>
<accession>A0AAF0Y3Z0</accession>
<dbReference type="EMBL" id="CP086715">
    <property type="protein sequence ID" value="WOO79760.1"/>
    <property type="molecule type" value="Genomic_DNA"/>
</dbReference>
<reference evidence="2" key="1">
    <citation type="submission" date="2023-10" db="EMBL/GenBank/DDBJ databases">
        <authorList>
            <person name="Noh H."/>
        </authorList>
    </citation>
    <scope>NUCLEOTIDE SEQUENCE</scope>
    <source>
        <strain evidence="2">DUCC4014</strain>
    </source>
</reference>
<sequence length="361" mass="39167">MRTVQKKKKKASSATPKSEVTGSSNAPKPKPKLKFKSRRAAHRDETPRERLEQRYADVCVPFPQAPPLTEDDDMRAFAPLNTDEIKAVLSPLSTGPACALLFNSGTMSPARIAELHAAAEGVASSYSAPTQRSIEYGPGALDSSARHTAQPDLANKLHALLAAWAKSLHRPSHDLARWDHATLPSMRRHAGKLYELLAQRAKGAAKKEWFRGIFPWATGATLAGLGTVLSLSWGDEAGWQRGEKHHDGHYTAITITGGTADLYVTGVNHRVRLTHGDVVVLHPASEYAYMVVWIGESEGPRFVYTCYTDKASPQTVRQWEVLRKEARAMVRALEGVGLGEGEGVEGGDGEDGGEGGEDVTM</sequence>
<gene>
    <name evidence="2" type="ORF">LOC62_02G003277</name>
</gene>
<name>A0AAF0Y3Z0_9TREE</name>
<keyword evidence="3" id="KW-1185">Reference proteome</keyword>
<proteinExistence type="predicted"/>
<feature type="compositionally biased region" description="Polar residues" evidence="1">
    <location>
        <begin position="15"/>
        <end position="26"/>
    </location>
</feature>